<feature type="transmembrane region" description="Helical" evidence="1">
    <location>
        <begin position="12"/>
        <end position="28"/>
    </location>
</feature>
<dbReference type="Proteomes" id="UP001327027">
    <property type="component" value="Unassembled WGS sequence"/>
</dbReference>
<name>A0ABU6A0N7_9FLAO</name>
<comment type="caution">
    <text evidence="2">The sequence shown here is derived from an EMBL/GenBank/DDBJ whole genome shotgun (WGS) entry which is preliminary data.</text>
</comment>
<evidence type="ECO:0000313" key="3">
    <source>
        <dbReference type="Proteomes" id="UP001327027"/>
    </source>
</evidence>
<dbReference type="Pfam" id="PF19992">
    <property type="entry name" value="DUF6427"/>
    <property type="match status" value="1"/>
</dbReference>
<gene>
    <name evidence="2" type="ORF">U6A24_19765</name>
</gene>
<feature type="transmembrane region" description="Helical" evidence="1">
    <location>
        <begin position="239"/>
        <end position="256"/>
    </location>
</feature>
<feature type="transmembrane region" description="Helical" evidence="1">
    <location>
        <begin position="262"/>
        <end position="280"/>
    </location>
</feature>
<evidence type="ECO:0000256" key="1">
    <source>
        <dbReference type="SAM" id="Phobius"/>
    </source>
</evidence>
<keyword evidence="1" id="KW-1133">Transmembrane helix</keyword>
<feature type="transmembrane region" description="Helical" evidence="1">
    <location>
        <begin position="208"/>
        <end position="227"/>
    </location>
</feature>
<keyword evidence="1" id="KW-0812">Transmembrane</keyword>
<protein>
    <submittedName>
        <fullName evidence="2">DUF6427 family protein</fullName>
    </submittedName>
</protein>
<dbReference type="EMBL" id="JAYKLX010000010">
    <property type="protein sequence ID" value="MEB3347725.1"/>
    <property type="molecule type" value="Genomic_DNA"/>
</dbReference>
<organism evidence="2 3">
    <name type="scientific">Aquimarina gracilis</name>
    <dbReference type="NCBI Taxonomy" id="874422"/>
    <lineage>
        <taxon>Bacteria</taxon>
        <taxon>Pseudomonadati</taxon>
        <taxon>Bacteroidota</taxon>
        <taxon>Flavobacteriia</taxon>
        <taxon>Flavobacteriales</taxon>
        <taxon>Flavobacteriaceae</taxon>
        <taxon>Aquimarina</taxon>
    </lineage>
</organism>
<accession>A0ABU6A0N7</accession>
<dbReference type="RefSeq" id="WP_324181750.1">
    <property type="nucleotide sequence ID" value="NZ_BAABAW010000006.1"/>
</dbReference>
<reference evidence="2 3" key="1">
    <citation type="journal article" date="2013" name="Int. J. Syst. Evol. Microbiol.">
        <title>Aquimarina gracilis sp. nov., isolated from the gut microflora of a mussel, Mytilus coruscus, and emended description of Aquimarina spongiae.</title>
        <authorList>
            <person name="Park S.C."/>
            <person name="Choe H.N."/>
            <person name="Baik K.S."/>
            <person name="Seong C.N."/>
        </authorList>
    </citation>
    <scope>NUCLEOTIDE SEQUENCE [LARGE SCALE GENOMIC DNA]</scope>
    <source>
        <strain evidence="2 3">PSC32</strain>
    </source>
</reference>
<dbReference type="InterPro" id="IPR045625">
    <property type="entry name" value="DUF6427"/>
</dbReference>
<feature type="transmembrane region" description="Helical" evidence="1">
    <location>
        <begin position="160"/>
        <end position="182"/>
    </location>
</feature>
<feature type="transmembrane region" description="Helical" evidence="1">
    <location>
        <begin position="125"/>
        <end position="148"/>
    </location>
</feature>
<keyword evidence="3" id="KW-1185">Reference proteome</keyword>
<feature type="transmembrane region" description="Helical" evidence="1">
    <location>
        <begin position="75"/>
        <end position="105"/>
    </location>
</feature>
<feature type="transmembrane region" description="Helical" evidence="1">
    <location>
        <begin position="40"/>
        <end position="63"/>
    </location>
</feature>
<keyword evidence="1" id="KW-0472">Membrane</keyword>
<sequence length="306" mass="35008">MLTSFFSKSKPINYIVVGLYMLTLYIIAHYKRGFELETIAIVLFVLGAILYIVPMLLLSVVVQRNDITDKGTYTILLYAFLTGILPGALTNINVLLAGFLVMLGLQNLLHLRNEKHIKAKIFNASIYICLASLAFFWSIGFMALIFLAISYFEPKNYRNWIIPVIGLLMIYLFANCFTLLFYDSFFSFQEYIDPISFSFESYLAKDQLFSVGVLSICLIFFLGIYLLKFSRKPANIKPILRLIIAYLIITVAIAITSPQNNVSELFFVAIPLAIIGTTYLEMQFHEFAKEINIWVFLLIPFTTLLF</sequence>
<evidence type="ECO:0000313" key="2">
    <source>
        <dbReference type="EMBL" id="MEB3347725.1"/>
    </source>
</evidence>
<proteinExistence type="predicted"/>